<dbReference type="HOGENOM" id="CLU_2879713_0_0_9"/>
<reference evidence="1 2" key="1">
    <citation type="journal article" date="2008" name="J. Bacteriol.">
        <title>The genome of Heliobacterium modesticaldum, a phototrophic representative of the Firmicutes containing the simplest photosynthetic apparatus.</title>
        <authorList>
            <person name="Sattley W.M."/>
            <person name="Madigan M.T."/>
            <person name="Swingley W.D."/>
            <person name="Cheung P.C."/>
            <person name="Clocksin K.M."/>
            <person name="Conrad A.L."/>
            <person name="Dejesa L.C."/>
            <person name="Honchak B.M."/>
            <person name="Jung D.O."/>
            <person name="Karbach L.E."/>
            <person name="Kurdoglu A."/>
            <person name="Lahiri S."/>
            <person name="Mastrian S.D."/>
            <person name="Page L.E."/>
            <person name="Taylor H.L."/>
            <person name="Wang Z.T."/>
            <person name="Raymond J."/>
            <person name="Chen M."/>
            <person name="Blankenship R.E."/>
            <person name="Touchman J.W."/>
        </authorList>
    </citation>
    <scope>NUCLEOTIDE SEQUENCE [LARGE SCALE GENOMIC DNA]</scope>
    <source>
        <strain evidence="2">ATCC 51547 / Ice1</strain>
    </source>
</reference>
<dbReference type="AlphaFoldDB" id="B0TAJ8"/>
<dbReference type="OrthoDB" id="2084008at2"/>
<organism evidence="1 2">
    <name type="scientific">Heliobacterium modesticaldum (strain ATCC 51547 / Ice1)</name>
    <dbReference type="NCBI Taxonomy" id="498761"/>
    <lineage>
        <taxon>Bacteria</taxon>
        <taxon>Bacillati</taxon>
        <taxon>Bacillota</taxon>
        <taxon>Clostridia</taxon>
        <taxon>Eubacteriales</taxon>
        <taxon>Heliobacteriaceae</taxon>
        <taxon>Heliomicrobium</taxon>
    </lineage>
</organism>
<protein>
    <submittedName>
        <fullName evidence="1">Uncharacterized protein</fullName>
    </submittedName>
</protein>
<dbReference type="Proteomes" id="UP000008550">
    <property type="component" value="Chromosome"/>
</dbReference>
<keyword evidence="2" id="KW-1185">Reference proteome</keyword>
<dbReference type="KEGG" id="hmo:HM1_2500"/>
<dbReference type="EMBL" id="CP000930">
    <property type="protein sequence ID" value="ABZ85048.1"/>
    <property type="molecule type" value="Genomic_DNA"/>
</dbReference>
<proteinExistence type="predicted"/>
<dbReference type="RefSeq" id="WP_012283544.1">
    <property type="nucleotide sequence ID" value="NC_010337.2"/>
</dbReference>
<accession>B0TAJ8</accession>
<name>B0TAJ8_HELMI</name>
<sequence>MREDQVLYRIDKYFQNRNMSLEDKLFYAKLIATLDLESGQYNAETEKRRLELFAAHVDRLREKLRNQAV</sequence>
<gene>
    <name evidence="1" type="ORF">HM1_2500</name>
</gene>
<evidence type="ECO:0000313" key="2">
    <source>
        <dbReference type="Proteomes" id="UP000008550"/>
    </source>
</evidence>
<evidence type="ECO:0000313" key="1">
    <source>
        <dbReference type="EMBL" id="ABZ85048.1"/>
    </source>
</evidence>